<dbReference type="EMBL" id="UINC01004108">
    <property type="protein sequence ID" value="SVA11851.1"/>
    <property type="molecule type" value="Genomic_DNA"/>
</dbReference>
<sequence length="176" mass="19851">MRNALIILFSFSILFSGDGKAYSVDLENATLKWTANRVTKTHWGYISMKGGNIVIDGKNIISGEFQVDMNSIVVRDMDESPWRTKLENHLKSSDFFYVEKFPTSQLTLTKVSFNQGAFKVMGDLTIRGITHSVEFPAIINFSDSGPRATGQIKIDRTLFDVNFRSGKFFTDLGDKM</sequence>
<protein>
    <recommendedName>
        <fullName evidence="1">Lipid/polyisoprenoid-binding YceI-like domain-containing protein</fullName>
    </recommendedName>
</protein>
<organism evidence="2">
    <name type="scientific">marine metagenome</name>
    <dbReference type="NCBI Taxonomy" id="408172"/>
    <lineage>
        <taxon>unclassified sequences</taxon>
        <taxon>metagenomes</taxon>
        <taxon>ecological metagenomes</taxon>
    </lineage>
</organism>
<dbReference type="InterPro" id="IPR007372">
    <property type="entry name" value="Lipid/polyisoprenoid-bd_YceI"/>
</dbReference>
<dbReference type="InterPro" id="IPR036761">
    <property type="entry name" value="TTHA0802/YceI-like_sf"/>
</dbReference>
<gene>
    <name evidence="2" type="ORF">METZ01_LOCUS64705</name>
</gene>
<dbReference type="PANTHER" id="PTHR34406:SF1">
    <property type="entry name" value="PROTEIN YCEI"/>
    <property type="match status" value="1"/>
</dbReference>
<feature type="domain" description="Lipid/polyisoprenoid-binding YceI-like" evidence="1">
    <location>
        <begin position="21"/>
        <end position="176"/>
    </location>
</feature>
<proteinExistence type="predicted"/>
<dbReference type="Gene3D" id="2.40.128.110">
    <property type="entry name" value="Lipid/polyisoprenoid-binding, YceI-like"/>
    <property type="match status" value="1"/>
</dbReference>
<dbReference type="SUPFAM" id="SSF101874">
    <property type="entry name" value="YceI-like"/>
    <property type="match status" value="1"/>
</dbReference>
<reference evidence="2" key="1">
    <citation type="submission" date="2018-05" db="EMBL/GenBank/DDBJ databases">
        <authorList>
            <person name="Lanie J.A."/>
            <person name="Ng W.-L."/>
            <person name="Kazmierczak K.M."/>
            <person name="Andrzejewski T.M."/>
            <person name="Davidsen T.M."/>
            <person name="Wayne K.J."/>
            <person name="Tettelin H."/>
            <person name="Glass J.I."/>
            <person name="Rusch D."/>
            <person name="Podicherti R."/>
            <person name="Tsui H.-C.T."/>
            <person name="Winkler M.E."/>
        </authorList>
    </citation>
    <scope>NUCLEOTIDE SEQUENCE</scope>
</reference>
<dbReference type="SMART" id="SM00867">
    <property type="entry name" value="YceI"/>
    <property type="match status" value="1"/>
</dbReference>
<accession>A0A381T8J9</accession>
<dbReference type="PANTHER" id="PTHR34406">
    <property type="entry name" value="PROTEIN YCEI"/>
    <property type="match status" value="1"/>
</dbReference>
<evidence type="ECO:0000313" key="2">
    <source>
        <dbReference type="EMBL" id="SVA11851.1"/>
    </source>
</evidence>
<feature type="non-terminal residue" evidence="2">
    <location>
        <position position="176"/>
    </location>
</feature>
<dbReference type="AlphaFoldDB" id="A0A381T8J9"/>
<evidence type="ECO:0000259" key="1">
    <source>
        <dbReference type="SMART" id="SM00867"/>
    </source>
</evidence>
<dbReference type="Pfam" id="PF04264">
    <property type="entry name" value="YceI"/>
    <property type="match status" value="1"/>
</dbReference>
<name>A0A381T8J9_9ZZZZ</name>